<keyword evidence="3" id="KW-1185">Reference proteome</keyword>
<dbReference type="Proteomes" id="UP000053947">
    <property type="component" value="Unassembled WGS sequence"/>
</dbReference>
<sequence length="404" mass="43547">MAKTIEEINQKIRSGQAVVFTAEEIIGVVKEHGLKKTAALVDVVTTGTFGPMCSSGAYFNIGHTKPRIKLGGGKVSLNDVPAYAGFAAVDVMLGANALPEDDPRNRFHPGEFNYGGGHVIEELVAGKDIKLTATAYGTDCYPRKKLETWINLRDMNEAVLFNMRNAYQNYNVAVNLSDKTIYTYMGTLKANMGNVTYCSAGQLSPLLNDPMYKTIGIGTKIFLGGGEGFIAWHGTQFNPAVPRTESGVPKRGAGTLAVIGDLKQMSSRYLVGTSMLGYGVTVSVGIGVPIPILDEDVLRYTTVTDDDIFAAVVDYSDAYPNVKPEVVGEVSYGELKTGKVKINGREVPTASLSSYPRAREIAMILKDRITNGKFELTSPVAALPGIESGVKFKLLNERPINGEK</sequence>
<gene>
    <name evidence="2" type="ORF">DEALK_13460</name>
</gene>
<accession>A0A0W0GIW8</accession>
<dbReference type="STRING" id="1217799.DEALK_13460"/>
<reference evidence="2 3" key="1">
    <citation type="submission" date="2015-06" db="EMBL/GenBank/DDBJ databases">
        <title>Genome sequence of the organohalide-respiring Dehalogenimonas alkenigignens type strain (IP3-3T).</title>
        <authorList>
            <person name="Key T.A."/>
            <person name="Richmond D.P."/>
            <person name="Bowman K.S."/>
            <person name="Cho Y.-J."/>
            <person name="Chun J."/>
            <person name="da Costa M.S."/>
            <person name="Rainey F.A."/>
            <person name="Moe W.M."/>
        </authorList>
    </citation>
    <scope>NUCLEOTIDE SEQUENCE [LARGE SCALE GENOMIC DNA]</scope>
    <source>
        <strain evidence="2 3">IP3-3</strain>
    </source>
</reference>
<organism evidence="2 3">
    <name type="scientific">Dehalogenimonas alkenigignens</name>
    <dbReference type="NCBI Taxonomy" id="1217799"/>
    <lineage>
        <taxon>Bacteria</taxon>
        <taxon>Bacillati</taxon>
        <taxon>Chloroflexota</taxon>
        <taxon>Dehalococcoidia</taxon>
        <taxon>Dehalococcoidales</taxon>
        <taxon>Dehalococcoidaceae</taxon>
        <taxon>Dehalogenimonas</taxon>
    </lineage>
</organism>
<dbReference type="InterPro" id="IPR002708">
    <property type="entry name" value="HcyBio"/>
</dbReference>
<dbReference type="AlphaFoldDB" id="A0A0W0GIW8"/>
<dbReference type="OrthoDB" id="9765041at2"/>
<evidence type="ECO:0000313" key="2">
    <source>
        <dbReference type="EMBL" id="KTB48500.1"/>
    </source>
</evidence>
<proteinExistence type="predicted"/>
<dbReference type="Pfam" id="PF01837">
    <property type="entry name" value="HcyBio"/>
    <property type="match status" value="1"/>
</dbReference>
<evidence type="ECO:0000313" key="3">
    <source>
        <dbReference type="Proteomes" id="UP000053947"/>
    </source>
</evidence>
<evidence type="ECO:0000259" key="1">
    <source>
        <dbReference type="Pfam" id="PF01837"/>
    </source>
</evidence>
<comment type="caution">
    <text evidence="2">The sequence shown here is derived from an EMBL/GenBank/DDBJ whole genome shotgun (WGS) entry which is preliminary data.</text>
</comment>
<protein>
    <recommendedName>
        <fullName evidence="1">Homocysteine biosynthesis enzyme sulfur-incorporation domain-containing protein</fullName>
    </recommendedName>
</protein>
<feature type="domain" description="Homocysteine biosynthesis enzyme sulfur-incorporation" evidence="1">
    <location>
        <begin position="17"/>
        <end position="376"/>
    </location>
</feature>
<name>A0A0W0GIW8_9CHLR</name>
<dbReference type="EMBL" id="LFDV01000002">
    <property type="protein sequence ID" value="KTB48500.1"/>
    <property type="molecule type" value="Genomic_DNA"/>
</dbReference>
<dbReference type="RefSeq" id="WP_058439472.1">
    <property type="nucleotide sequence ID" value="NZ_KQ758903.1"/>
</dbReference>
<dbReference type="PATRIC" id="fig|1217799.6.peg.1392"/>